<dbReference type="EMBL" id="REFV01000014">
    <property type="protein sequence ID" value="RMB56732.1"/>
    <property type="molecule type" value="Genomic_DNA"/>
</dbReference>
<dbReference type="Pfam" id="PF24681">
    <property type="entry name" value="Kelch_KLHDC2_KLHL20_DRC7"/>
    <property type="match status" value="1"/>
</dbReference>
<evidence type="ECO:0000256" key="1">
    <source>
        <dbReference type="ARBA" id="ARBA00022441"/>
    </source>
</evidence>
<dbReference type="AlphaFoldDB" id="A0A3M0G3F4"/>
<dbReference type="InterPro" id="IPR052124">
    <property type="entry name" value="Rab9_kelch_effector"/>
</dbReference>
<gene>
    <name evidence="4" type="ORF">EAX61_13070</name>
</gene>
<keyword evidence="5" id="KW-1185">Reference proteome</keyword>
<organism evidence="4 5">
    <name type="scientific">Dokdonia sinensis</name>
    <dbReference type="NCBI Taxonomy" id="2479847"/>
    <lineage>
        <taxon>Bacteria</taxon>
        <taxon>Pseudomonadati</taxon>
        <taxon>Bacteroidota</taxon>
        <taxon>Flavobacteriia</taxon>
        <taxon>Flavobacteriales</taxon>
        <taxon>Flavobacteriaceae</taxon>
        <taxon>Dokdonia</taxon>
    </lineage>
</organism>
<dbReference type="OrthoDB" id="211220at2"/>
<evidence type="ECO:0000256" key="2">
    <source>
        <dbReference type="ARBA" id="ARBA00022737"/>
    </source>
</evidence>
<dbReference type="Proteomes" id="UP000281985">
    <property type="component" value="Unassembled WGS sequence"/>
</dbReference>
<keyword evidence="2" id="KW-0677">Repeat</keyword>
<feature type="compositionally biased region" description="Acidic residues" evidence="3">
    <location>
        <begin position="33"/>
        <end position="47"/>
    </location>
</feature>
<proteinExistence type="predicted"/>
<keyword evidence="1" id="KW-0880">Kelch repeat</keyword>
<dbReference type="PROSITE" id="PS51257">
    <property type="entry name" value="PROKAR_LIPOPROTEIN"/>
    <property type="match status" value="1"/>
</dbReference>
<comment type="caution">
    <text evidence="4">The sequence shown here is derived from an EMBL/GenBank/DDBJ whole genome shotgun (WGS) entry which is preliminary data.</text>
</comment>
<dbReference type="SUPFAM" id="SSF117281">
    <property type="entry name" value="Kelch motif"/>
    <property type="match status" value="2"/>
</dbReference>
<reference evidence="4 5" key="1">
    <citation type="submission" date="2018-10" db="EMBL/GenBank/DDBJ databases">
        <title>Dokdonia luteus sp. nov., isolated from sea water.</title>
        <authorList>
            <person name="Zhou L.Y."/>
            <person name="Du Z.J."/>
        </authorList>
    </citation>
    <scope>NUCLEOTIDE SEQUENCE [LARGE SCALE GENOMIC DNA]</scope>
    <source>
        <strain evidence="4 5">SH27</strain>
    </source>
</reference>
<accession>A0A3M0G3F4</accession>
<dbReference type="PANTHER" id="PTHR46647:SF1">
    <property type="entry name" value="RAB9 EFFECTOR PROTEIN WITH KELCH MOTIFS"/>
    <property type="match status" value="1"/>
</dbReference>
<dbReference type="Gene3D" id="2.120.10.80">
    <property type="entry name" value="Kelch-type beta propeller"/>
    <property type="match status" value="2"/>
</dbReference>
<evidence type="ECO:0000313" key="5">
    <source>
        <dbReference type="Proteomes" id="UP000281985"/>
    </source>
</evidence>
<protein>
    <recommendedName>
        <fullName evidence="6">Galactose oxidase</fullName>
    </recommendedName>
</protein>
<dbReference type="RefSeq" id="WP_121918152.1">
    <property type="nucleotide sequence ID" value="NZ_REFV01000014.1"/>
</dbReference>
<evidence type="ECO:0008006" key="6">
    <source>
        <dbReference type="Google" id="ProtNLM"/>
    </source>
</evidence>
<name>A0A3M0G3F4_9FLAO</name>
<evidence type="ECO:0000313" key="4">
    <source>
        <dbReference type="EMBL" id="RMB56732.1"/>
    </source>
</evidence>
<evidence type="ECO:0000256" key="3">
    <source>
        <dbReference type="SAM" id="MobiDB-lite"/>
    </source>
</evidence>
<feature type="region of interest" description="Disordered" evidence="3">
    <location>
        <begin position="23"/>
        <end position="47"/>
    </location>
</feature>
<dbReference type="PANTHER" id="PTHR46647">
    <property type="entry name" value="RAB9 EFFECTOR PROTEIN WITH KELCH MOTIFS"/>
    <property type="match status" value="1"/>
</dbReference>
<sequence>MKTTKFLFALLLTFGTITISCDTDDSDRGPGMSDDDGGTDDMGGGEEDPLSLLFTTQTEEDQIGQFASNAMVEYDGSVWVVGGHVGFGPPYFTTTSQVWRSENGANWLSVSTNQFPARTGHTLNVIDGKMIMIGGINLDAGEDYGDIWSSTDGLTWTLESASAIFGNVYHHTVTAFNGRWYLTFGSNVYSSNNGIDWVFEATTGFAAANYQKTVILNDTLYVLGGHTSSTIPVNEVWKTTDGTTWEEVTLAGDIFNPRINHTLTAYEDKAFLIGGRAGTTIFRDIYYSEDMENWTQVELEEDEDGTSDGLYAHNVLNYRGALWIFGGYNSTQASSEILSITIE</sequence>
<dbReference type="InterPro" id="IPR015915">
    <property type="entry name" value="Kelch-typ_b-propeller"/>
</dbReference>